<dbReference type="SUPFAM" id="SSF47384">
    <property type="entry name" value="Homodimeric domain of signal transducing histidine kinase"/>
    <property type="match status" value="1"/>
</dbReference>
<keyword evidence="10" id="KW-0411">Iron-sulfur</keyword>
<feature type="domain" description="Histidine kinase" evidence="13">
    <location>
        <begin position="607"/>
        <end position="829"/>
    </location>
</feature>
<dbReference type="SUPFAM" id="SSF55874">
    <property type="entry name" value="ATPase domain of HSP90 chaperone/DNA topoisomerase II/histidine kinase"/>
    <property type="match status" value="1"/>
</dbReference>
<name>A0ABT1EGK8_9FIRM</name>
<evidence type="ECO:0000259" key="13">
    <source>
        <dbReference type="PROSITE" id="PS50109"/>
    </source>
</evidence>
<dbReference type="Pfam" id="PF02518">
    <property type="entry name" value="HATPase_c"/>
    <property type="match status" value="1"/>
</dbReference>
<comment type="caution">
    <text evidence="17">The sequence shown here is derived from an EMBL/GenBank/DDBJ whole genome shotgun (WGS) entry which is preliminary data.</text>
</comment>
<dbReference type="InterPro" id="IPR009016">
    <property type="entry name" value="Fe_hydrogenase"/>
</dbReference>
<dbReference type="InterPro" id="IPR017900">
    <property type="entry name" value="4Fe4S_Fe_S_CS"/>
</dbReference>
<dbReference type="InterPro" id="IPR001789">
    <property type="entry name" value="Sig_transdc_resp-reg_receiver"/>
</dbReference>
<feature type="domain" description="Response regulatory" evidence="14">
    <location>
        <begin position="857"/>
        <end position="977"/>
    </location>
</feature>
<dbReference type="Pfam" id="PF00072">
    <property type="entry name" value="Response_reg"/>
    <property type="match status" value="1"/>
</dbReference>
<dbReference type="InterPro" id="IPR036097">
    <property type="entry name" value="HisK_dim/P_sf"/>
</dbReference>
<dbReference type="InterPro" id="IPR011006">
    <property type="entry name" value="CheY-like_superfamily"/>
</dbReference>
<dbReference type="EC" id="2.7.13.3" evidence="2"/>
<dbReference type="PROSITE" id="PS50110">
    <property type="entry name" value="RESPONSE_REGULATORY"/>
    <property type="match status" value="1"/>
</dbReference>
<dbReference type="SMART" id="SM00448">
    <property type="entry name" value="REC"/>
    <property type="match status" value="1"/>
</dbReference>
<keyword evidence="18" id="KW-1185">Reference proteome</keyword>
<dbReference type="Gene3D" id="3.30.450.40">
    <property type="match status" value="1"/>
</dbReference>
<keyword evidence="5 12" id="KW-0597">Phosphoprotein</keyword>
<dbReference type="Gene3D" id="3.40.950.10">
    <property type="entry name" value="Fe-only Hydrogenase (Larger Subunit), Chain L, domain 3"/>
    <property type="match status" value="1"/>
</dbReference>
<dbReference type="PANTHER" id="PTHR45339">
    <property type="entry name" value="HYBRID SIGNAL TRANSDUCTION HISTIDINE KINASE J"/>
    <property type="match status" value="1"/>
</dbReference>
<comment type="function">
    <text evidence="11">May play the central regulatory role in sporulation. It may be an element of the effector pathway responsible for the activation of sporulation genes in response to nutritional stress. Spo0A may act in concert with spo0H (a sigma factor) to control the expression of some genes that are critical to the sporulation process.</text>
</comment>
<feature type="modified residue" description="4-aspartylphosphate" evidence="12">
    <location>
        <position position="908"/>
    </location>
</feature>
<dbReference type="Proteomes" id="UP001523565">
    <property type="component" value="Unassembled WGS sequence"/>
</dbReference>
<evidence type="ECO:0000256" key="5">
    <source>
        <dbReference type="ARBA" id="ARBA00022553"/>
    </source>
</evidence>
<dbReference type="InterPro" id="IPR004358">
    <property type="entry name" value="Sig_transdc_His_kin-like_C"/>
</dbReference>
<gene>
    <name evidence="17" type="ORF">NK118_06185</name>
</gene>
<evidence type="ECO:0000256" key="6">
    <source>
        <dbReference type="ARBA" id="ARBA00022723"/>
    </source>
</evidence>
<dbReference type="Gene3D" id="3.30.565.10">
    <property type="entry name" value="Histidine kinase-like ATPase, C-terminal domain"/>
    <property type="match status" value="1"/>
</dbReference>
<dbReference type="CDD" id="cd00082">
    <property type="entry name" value="HisKA"/>
    <property type="match status" value="1"/>
</dbReference>
<dbReference type="Pfam" id="PF12838">
    <property type="entry name" value="Fer4_7"/>
    <property type="match status" value="1"/>
</dbReference>
<dbReference type="SUPFAM" id="SSF55781">
    <property type="entry name" value="GAF domain-like"/>
    <property type="match status" value="1"/>
</dbReference>
<evidence type="ECO:0000256" key="11">
    <source>
        <dbReference type="ARBA" id="ARBA00024867"/>
    </source>
</evidence>
<keyword evidence="7" id="KW-0418">Kinase</keyword>
<dbReference type="InterPro" id="IPR003661">
    <property type="entry name" value="HisK_dim/P_dom"/>
</dbReference>
<keyword evidence="8" id="KW-0408">Iron</keyword>
<dbReference type="InterPro" id="IPR017896">
    <property type="entry name" value="4Fe4S_Fe-S-bd"/>
</dbReference>
<keyword evidence="17" id="KW-0067">ATP-binding</keyword>
<keyword evidence="4" id="KW-0004">4Fe-4S</keyword>
<evidence type="ECO:0000256" key="1">
    <source>
        <dbReference type="ARBA" id="ARBA00000085"/>
    </source>
</evidence>
<dbReference type="InterPro" id="IPR005467">
    <property type="entry name" value="His_kinase_dom"/>
</dbReference>
<dbReference type="GO" id="GO:0005524">
    <property type="term" value="F:ATP binding"/>
    <property type="evidence" value="ECO:0007669"/>
    <property type="project" value="UniProtKB-KW"/>
</dbReference>
<dbReference type="CDD" id="cd16922">
    <property type="entry name" value="HATPase_EvgS-ArcB-TorS-like"/>
    <property type="match status" value="1"/>
</dbReference>
<dbReference type="PROSITE" id="PS51379">
    <property type="entry name" value="4FE4S_FER_2"/>
    <property type="match status" value="2"/>
</dbReference>
<dbReference type="Gene3D" id="3.40.50.2300">
    <property type="match status" value="1"/>
</dbReference>
<evidence type="ECO:0000313" key="18">
    <source>
        <dbReference type="Proteomes" id="UP001523565"/>
    </source>
</evidence>
<feature type="domain" description="4Fe-4S" evidence="16">
    <location>
        <begin position="354"/>
        <end position="429"/>
    </location>
</feature>
<proteinExistence type="predicted"/>
<organism evidence="17 18">
    <name type="scientific">Ohessyouella blattaphilus</name>
    <dbReference type="NCBI Taxonomy" id="2949333"/>
    <lineage>
        <taxon>Bacteria</taxon>
        <taxon>Bacillati</taxon>
        <taxon>Bacillota</taxon>
        <taxon>Clostridia</taxon>
        <taxon>Lachnospirales</taxon>
        <taxon>Lachnospiraceae</taxon>
        <taxon>Ohessyouella</taxon>
    </lineage>
</organism>
<keyword evidence="7" id="KW-0808">Transferase</keyword>
<dbReference type="InterPro" id="IPR007202">
    <property type="entry name" value="4Fe-4S_dom"/>
</dbReference>
<dbReference type="EMBL" id="JAMZFV010000006">
    <property type="protein sequence ID" value="MCP1109841.1"/>
    <property type="molecule type" value="Genomic_DNA"/>
</dbReference>
<comment type="catalytic activity">
    <reaction evidence="1">
        <text>ATP + protein L-histidine = ADP + protein N-phospho-L-histidine.</text>
        <dbReference type="EC" id="2.7.13.3"/>
    </reaction>
</comment>
<dbReference type="PANTHER" id="PTHR45339:SF1">
    <property type="entry name" value="HYBRID SIGNAL TRANSDUCTION HISTIDINE KINASE J"/>
    <property type="match status" value="1"/>
</dbReference>
<evidence type="ECO:0000259" key="16">
    <source>
        <dbReference type="PROSITE" id="PS51656"/>
    </source>
</evidence>
<evidence type="ECO:0000256" key="9">
    <source>
        <dbReference type="ARBA" id="ARBA00023012"/>
    </source>
</evidence>
<evidence type="ECO:0000256" key="2">
    <source>
        <dbReference type="ARBA" id="ARBA00012438"/>
    </source>
</evidence>
<evidence type="ECO:0000256" key="7">
    <source>
        <dbReference type="ARBA" id="ARBA00022777"/>
    </source>
</evidence>
<dbReference type="SMART" id="SM00387">
    <property type="entry name" value="HATPase_c"/>
    <property type="match status" value="1"/>
</dbReference>
<dbReference type="PROSITE" id="PS50109">
    <property type="entry name" value="HIS_KIN"/>
    <property type="match status" value="1"/>
</dbReference>
<dbReference type="SUPFAM" id="SSF54862">
    <property type="entry name" value="4Fe-4S ferredoxins"/>
    <property type="match status" value="1"/>
</dbReference>
<evidence type="ECO:0000256" key="8">
    <source>
        <dbReference type="ARBA" id="ARBA00023004"/>
    </source>
</evidence>
<evidence type="ECO:0000256" key="3">
    <source>
        <dbReference type="ARBA" id="ARBA00018672"/>
    </source>
</evidence>
<dbReference type="InterPro" id="IPR004108">
    <property type="entry name" value="Fe_hydrogenase_lsu_C"/>
</dbReference>
<dbReference type="Gene3D" id="1.10.15.40">
    <property type="entry name" value="Electron transport complex subunit B, putative Fe-S cluster"/>
    <property type="match status" value="1"/>
</dbReference>
<dbReference type="Pfam" id="PF02906">
    <property type="entry name" value="Fe_hyd_lg_C"/>
    <property type="match status" value="1"/>
</dbReference>
<feature type="domain" description="4Fe-4S ferredoxin-type" evidence="15">
    <location>
        <begin position="8"/>
        <end position="37"/>
    </location>
</feature>
<dbReference type="Pfam" id="PF04060">
    <property type="entry name" value="FeS"/>
    <property type="match status" value="1"/>
</dbReference>
<evidence type="ECO:0000256" key="10">
    <source>
        <dbReference type="ARBA" id="ARBA00023014"/>
    </source>
</evidence>
<reference evidence="17 18" key="1">
    <citation type="journal article" date="2022" name="Genome Biol. Evol.">
        <title>Host diet, physiology and behaviors set the stage for Lachnospiraceae cladogenesis.</title>
        <authorList>
            <person name="Vera-Ponce De Leon A."/>
            <person name="Schneider M."/>
            <person name="Jahnes B.C."/>
            <person name="Sadowski V."/>
            <person name="Camuy-Velez L.A."/>
            <person name="Duan J."/>
            <person name="Sabree Z.L."/>
        </authorList>
    </citation>
    <scope>NUCLEOTIDE SEQUENCE [LARGE SCALE GENOMIC DNA]</scope>
    <source>
        <strain evidence="17 18">PAL227</strain>
    </source>
</reference>
<evidence type="ECO:0000256" key="12">
    <source>
        <dbReference type="PROSITE-ProRule" id="PRU00169"/>
    </source>
</evidence>
<evidence type="ECO:0000259" key="14">
    <source>
        <dbReference type="PROSITE" id="PS50110"/>
    </source>
</evidence>
<dbReference type="SMART" id="SM00388">
    <property type="entry name" value="HisKA"/>
    <property type="match status" value="1"/>
</dbReference>
<feature type="domain" description="4Fe-4S ferredoxin-type" evidence="15">
    <location>
        <begin position="43"/>
        <end position="72"/>
    </location>
</feature>
<dbReference type="InterPro" id="IPR036890">
    <property type="entry name" value="HATPase_C_sf"/>
</dbReference>
<dbReference type="Pfam" id="PF00512">
    <property type="entry name" value="HisKA"/>
    <property type="match status" value="1"/>
</dbReference>
<keyword evidence="6" id="KW-0479">Metal-binding</keyword>
<dbReference type="CDD" id="cd17546">
    <property type="entry name" value="REC_hyHK_CKI1_RcsC-like"/>
    <property type="match status" value="1"/>
</dbReference>
<dbReference type="PROSITE" id="PS00198">
    <property type="entry name" value="4FE4S_FER_1"/>
    <property type="match status" value="1"/>
</dbReference>
<evidence type="ECO:0000256" key="4">
    <source>
        <dbReference type="ARBA" id="ARBA00022485"/>
    </source>
</evidence>
<evidence type="ECO:0000313" key="17">
    <source>
        <dbReference type="EMBL" id="MCP1109841.1"/>
    </source>
</evidence>
<accession>A0ABT1EGK8</accession>
<dbReference type="InterPro" id="IPR003594">
    <property type="entry name" value="HATPase_dom"/>
</dbReference>
<protein>
    <recommendedName>
        <fullName evidence="3">Stage 0 sporulation protein A homolog</fullName>
        <ecNumber evidence="2">2.7.13.3</ecNumber>
    </recommendedName>
</protein>
<keyword evidence="17" id="KW-0547">Nucleotide-binding</keyword>
<dbReference type="PROSITE" id="PS51656">
    <property type="entry name" value="4FE4S"/>
    <property type="match status" value="1"/>
</dbReference>
<evidence type="ECO:0000259" key="15">
    <source>
        <dbReference type="PROSITE" id="PS51379"/>
    </source>
</evidence>
<sequence length="981" mass="109660">MNAVDIKQLIQMDIDKCIGCNLCLRTCPIETANTAYQDEFGNTKVSLDGEKCIQCGTCVKVCKHQARYINDDLERFLNDLKDGVSISLIVAPSIRALMPNYKELFSWLHKLGVQLIYDVSLGADICTWAHLQYLKKHTRPLITQPCPVIVSYCQQYRPELLEYLAPIQSPTACTALYLQKQGHNERIASLSPCVAKSREHQETKLIHYNITFRRLLDYLEQHQITFPTGEYDFDNPPANAGRLFPLPGGLGENLRFFIGDEYQIEKAEGTDVFEQLNTYLQTPDQLKPDVFDVLNCSGGCLLGPGGGTNKNLFNYTARLHASRQQVHAHRLEALRTMRQYDKSLKLSDYLRSYQAAPTSDTQISYEALEQAFVSLKKTTFAQRHFNCGACGSSSCEDMARKIALGVNIPLNCVILSRDEAKHEKERNARYLSMVRNIGDNLFQTEGLAHKRFVTDSLKQLSETIDCSAVAIWGRDNERSTYERINGWYGNSPSRIAINGDWPDEWTNRLSRGEHLLINVKGERPELFPKDVSTLYIVPVHIQGKFWGFVDAVDIKERIYSDEDAALIDSVGHLLISGILEQELNHNLIEATKTAQAASQAKTDFLSNMSHEIRTPLNAIIGMTNIGSEKSKNSDKNYAFSRIQEASEHLLGIVNDILDMSKIEAGKMELSLSEFSITEMLYRIQNVYQLPLKEKELRFLLTIADDIPPYLYGDDQRISQVVTNLLGNAIKFTPNCGEITIQAAGKFASDNLFDLEIAVSDTGIGITKEQQQKLFRSFTQAESGTSRKFGGTGLGLAISKRLVGIMGGEIALASHPDKGSTFTFSIPLRISSKNEAARQGTNLPVDANNYHNAFKGKTILLAEDVKINQEIVKALLAPTLASIISTDNGVKALAMFEQDPDKFDLIFMDLQMPEMDGLEATQRIRSLSHPAAQNIPIIAMTANVFREDVMRCLESGMNAHIGKPINTAELLQVTAKYLTCSD</sequence>
<dbReference type="PRINTS" id="PR00344">
    <property type="entry name" value="BCTRLSENSOR"/>
</dbReference>
<dbReference type="SUPFAM" id="SSF52172">
    <property type="entry name" value="CheY-like"/>
    <property type="match status" value="1"/>
</dbReference>
<dbReference type="Gene3D" id="3.30.70.20">
    <property type="match status" value="1"/>
</dbReference>
<dbReference type="SUPFAM" id="SSF53920">
    <property type="entry name" value="Fe-only hydrogenase"/>
    <property type="match status" value="1"/>
</dbReference>
<dbReference type="RefSeq" id="WP_262068722.1">
    <property type="nucleotide sequence ID" value="NZ_JAMXOC010000006.1"/>
</dbReference>
<dbReference type="InterPro" id="IPR029016">
    <property type="entry name" value="GAF-like_dom_sf"/>
</dbReference>
<keyword evidence="9" id="KW-0902">Two-component regulatory system</keyword>
<dbReference type="Gene3D" id="1.10.287.130">
    <property type="match status" value="1"/>
</dbReference>